<accession>A0AAW7M565</accession>
<reference evidence="1" key="1">
    <citation type="submission" date="2023-07" db="EMBL/GenBank/DDBJ databases">
        <title>Evaluation of the beneficial properties of pineapple isolates.</title>
        <authorList>
            <person name="Adefiranye O."/>
        </authorList>
    </citation>
    <scope>NUCLEOTIDE SEQUENCE</scope>
    <source>
        <strain evidence="1">PAPLE_T1</strain>
    </source>
</reference>
<evidence type="ECO:0000313" key="2">
    <source>
        <dbReference type="Proteomes" id="UP001171687"/>
    </source>
</evidence>
<proteinExistence type="predicted"/>
<comment type="caution">
    <text evidence="1">The sequence shown here is derived from an EMBL/GenBank/DDBJ whole genome shotgun (WGS) entry which is preliminary data.</text>
</comment>
<organism evidence="1 2">
    <name type="scientific">Staphylococcus auricularis</name>
    <dbReference type="NCBI Taxonomy" id="29379"/>
    <lineage>
        <taxon>Bacteria</taxon>
        <taxon>Bacillati</taxon>
        <taxon>Bacillota</taxon>
        <taxon>Bacilli</taxon>
        <taxon>Bacillales</taxon>
        <taxon>Staphylococcaceae</taxon>
        <taxon>Staphylococcus</taxon>
    </lineage>
</organism>
<name>A0AAW7M565_9STAP</name>
<dbReference type="RefSeq" id="WP_272595437.1">
    <property type="nucleotide sequence ID" value="NZ_JAQPQT010000010.1"/>
</dbReference>
<protein>
    <submittedName>
        <fullName evidence="1">Uncharacterized protein</fullName>
    </submittedName>
</protein>
<dbReference type="Proteomes" id="UP001171687">
    <property type="component" value="Unassembled WGS sequence"/>
</dbReference>
<evidence type="ECO:0000313" key="1">
    <source>
        <dbReference type="EMBL" id="MDN4532169.1"/>
    </source>
</evidence>
<dbReference type="AlphaFoldDB" id="A0AAW7M565"/>
<sequence>MIDHQKHLLKQKFFVYAECYKKVKKMLGARKIPRDNGEMIDLIYQENCKKLDEESQKLYQTNLTYRQYVNLFYRVSMLEDFCLDFNNTFSINEIFFKKRLIKKTKSLLREIQNDINYLYDCISDIIKHKESVDMRDIITLDYQHKERLYDQYLDQFEKQFKKQFKI</sequence>
<gene>
    <name evidence="1" type="ORF">QYH67_01025</name>
</gene>
<dbReference type="EMBL" id="JAUHQC010000004">
    <property type="protein sequence ID" value="MDN4532169.1"/>
    <property type="molecule type" value="Genomic_DNA"/>
</dbReference>